<feature type="domain" description="Methyltransferase type 12" evidence="1">
    <location>
        <begin position="59"/>
        <end position="158"/>
    </location>
</feature>
<dbReference type="SUPFAM" id="SSF53335">
    <property type="entry name" value="S-adenosyl-L-methionine-dependent methyltransferases"/>
    <property type="match status" value="1"/>
</dbReference>
<dbReference type="GO" id="GO:0008168">
    <property type="term" value="F:methyltransferase activity"/>
    <property type="evidence" value="ECO:0007669"/>
    <property type="project" value="UniProtKB-KW"/>
</dbReference>
<dbReference type="RefSeq" id="WP_204634396.1">
    <property type="nucleotide sequence ID" value="NZ_JADIKC010000001.1"/>
</dbReference>
<keyword evidence="2" id="KW-0489">Methyltransferase</keyword>
<dbReference type="InterPro" id="IPR013217">
    <property type="entry name" value="Methyltransf_12"/>
</dbReference>
<dbReference type="EMBL" id="JADIKC010000001">
    <property type="protein sequence ID" value="MBM7119940.1"/>
    <property type="molecule type" value="Genomic_DNA"/>
</dbReference>
<dbReference type="InterPro" id="IPR029063">
    <property type="entry name" value="SAM-dependent_MTases_sf"/>
</dbReference>
<dbReference type="PIRSF" id="PIRSF011491">
    <property type="entry name" value="Mtase_YbcY_prd"/>
    <property type="match status" value="1"/>
</dbReference>
<dbReference type="InterPro" id="IPR016584">
    <property type="entry name" value="MeTrfase_VrtF"/>
</dbReference>
<evidence type="ECO:0000313" key="3">
    <source>
        <dbReference type="Proteomes" id="UP001430065"/>
    </source>
</evidence>
<proteinExistence type="predicted"/>
<accession>A0ABS2JLM5</accession>
<sequence>MNKPSSPIDSELGAAVYSDRVLKIYDRWVLGFSNRYAWKCPTNTVLLPFFQEHLSANHLDVGVGSGYYLAHSSDRPEQKVTLLDLNDNSLKAAGSRIAHLQPSLVRDDVLQPSGALGDRKFDSISLFYLLHCLPGNMAEKGRRVFSTLGAHLAPGGVLYGATILGDEANHNWIGRRLMKLYNRKGIFGNQHDTQEGLQSALNEHFAKVAVWKVGKVALFTAEKPSA</sequence>
<reference evidence="2 3" key="1">
    <citation type="submission" date="2020-10" db="EMBL/GenBank/DDBJ databases">
        <title>Phylogeny of dyella-like bacteria.</title>
        <authorList>
            <person name="Fu J."/>
        </authorList>
    </citation>
    <scope>NUCLEOTIDE SEQUENCE [LARGE SCALE GENOMIC DNA]</scope>
    <source>
        <strain evidence="2 3">THG-B117</strain>
    </source>
</reference>
<comment type="caution">
    <text evidence="2">The sequence shown here is derived from an EMBL/GenBank/DDBJ whole genome shotgun (WGS) entry which is preliminary data.</text>
</comment>
<evidence type="ECO:0000313" key="2">
    <source>
        <dbReference type="EMBL" id="MBM7119940.1"/>
    </source>
</evidence>
<organism evidence="2 3">
    <name type="scientific">Dyella kyungheensis</name>
    <dbReference type="NCBI Taxonomy" id="1242174"/>
    <lineage>
        <taxon>Bacteria</taxon>
        <taxon>Pseudomonadati</taxon>
        <taxon>Pseudomonadota</taxon>
        <taxon>Gammaproteobacteria</taxon>
        <taxon>Lysobacterales</taxon>
        <taxon>Rhodanobacteraceae</taxon>
        <taxon>Dyella</taxon>
    </lineage>
</organism>
<dbReference type="Gene3D" id="3.40.50.150">
    <property type="entry name" value="Vaccinia Virus protein VP39"/>
    <property type="match status" value="1"/>
</dbReference>
<protein>
    <submittedName>
        <fullName evidence="2">Class I SAM-dependent methyltransferase</fullName>
    </submittedName>
</protein>
<gene>
    <name evidence="2" type="ORF">ISP20_02100</name>
</gene>
<evidence type="ECO:0000259" key="1">
    <source>
        <dbReference type="Pfam" id="PF08242"/>
    </source>
</evidence>
<keyword evidence="3" id="KW-1185">Reference proteome</keyword>
<dbReference type="CDD" id="cd02440">
    <property type="entry name" value="AdoMet_MTases"/>
    <property type="match status" value="1"/>
</dbReference>
<name>A0ABS2JLM5_9GAMM</name>
<keyword evidence="2" id="KW-0808">Transferase</keyword>
<dbReference type="Proteomes" id="UP001430065">
    <property type="component" value="Unassembled WGS sequence"/>
</dbReference>
<dbReference type="Pfam" id="PF08242">
    <property type="entry name" value="Methyltransf_12"/>
    <property type="match status" value="1"/>
</dbReference>
<dbReference type="GO" id="GO:0032259">
    <property type="term" value="P:methylation"/>
    <property type="evidence" value="ECO:0007669"/>
    <property type="project" value="UniProtKB-KW"/>
</dbReference>